<name>A0A1T4PNL3_9FIRM</name>
<dbReference type="Proteomes" id="UP000190625">
    <property type="component" value="Unassembled WGS sequence"/>
</dbReference>
<proteinExistence type="inferred from homology"/>
<keyword evidence="10" id="KW-1185">Reference proteome</keyword>
<evidence type="ECO:0000256" key="4">
    <source>
        <dbReference type="ARBA" id="ARBA00023306"/>
    </source>
</evidence>
<evidence type="ECO:0000256" key="5">
    <source>
        <dbReference type="ARBA" id="ARBA00046874"/>
    </source>
</evidence>
<dbReference type="PANTHER" id="PTHR34108:SF1">
    <property type="entry name" value="SEPTUM SITE-DETERMINING PROTEIN MINC"/>
    <property type="match status" value="1"/>
</dbReference>
<keyword evidence="3 6" id="KW-0717">Septation</keyword>
<feature type="domain" description="Septum formation inhibitor MinC C-terminal" evidence="7">
    <location>
        <begin position="105"/>
        <end position="203"/>
    </location>
</feature>
<dbReference type="InterPro" id="IPR055219">
    <property type="entry name" value="MinC_N_1"/>
</dbReference>
<accession>A0A1T4PNL3</accession>
<comment type="similarity">
    <text evidence="1 6">Belongs to the MinC family.</text>
</comment>
<keyword evidence="4 6" id="KW-0131">Cell cycle</keyword>
<dbReference type="GO" id="GO:0000902">
    <property type="term" value="P:cell morphogenesis"/>
    <property type="evidence" value="ECO:0007669"/>
    <property type="project" value="InterPro"/>
</dbReference>
<dbReference type="Gene3D" id="3.30.160.540">
    <property type="match status" value="1"/>
</dbReference>
<evidence type="ECO:0000256" key="1">
    <source>
        <dbReference type="ARBA" id="ARBA00006291"/>
    </source>
</evidence>
<dbReference type="HAMAP" id="MF_00267">
    <property type="entry name" value="MinC"/>
    <property type="match status" value="1"/>
</dbReference>
<evidence type="ECO:0000259" key="7">
    <source>
        <dbReference type="Pfam" id="PF03775"/>
    </source>
</evidence>
<dbReference type="GO" id="GO:1901891">
    <property type="term" value="P:regulation of cell septum assembly"/>
    <property type="evidence" value="ECO:0007669"/>
    <property type="project" value="InterPro"/>
</dbReference>
<dbReference type="InterPro" id="IPR036145">
    <property type="entry name" value="MinC_C_sf"/>
</dbReference>
<dbReference type="NCBIfam" id="TIGR01222">
    <property type="entry name" value="minC"/>
    <property type="match status" value="1"/>
</dbReference>
<dbReference type="InterPro" id="IPR013033">
    <property type="entry name" value="MinC"/>
</dbReference>
<dbReference type="Pfam" id="PF03775">
    <property type="entry name" value="MinC_C"/>
    <property type="match status" value="1"/>
</dbReference>
<dbReference type="AlphaFoldDB" id="A0A1T4PNL3"/>
<organism evidence="9 10">
    <name type="scientific">Selenihalanaerobacter shriftii</name>
    <dbReference type="NCBI Taxonomy" id="142842"/>
    <lineage>
        <taxon>Bacteria</taxon>
        <taxon>Bacillati</taxon>
        <taxon>Bacillota</taxon>
        <taxon>Clostridia</taxon>
        <taxon>Halanaerobiales</taxon>
        <taxon>Halobacteroidaceae</taxon>
        <taxon>Selenihalanaerobacter</taxon>
    </lineage>
</organism>
<comment type="function">
    <text evidence="6">Cell division inhibitor that blocks the formation of polar Z ring septums. Rapidly oscillates between the poles of the cell to destabilize FtsZ filaments that have formed before they mature into polar Z rings. Prevents FtsZ polymerization.</text>
</comment>
<dbReference type="EMBL" id="FUWM01000020">
    <property type="protein sequence ID" value="SJZ92921.1"/>
    <property type="molecule type" value="Genomic_DNA"/>
</dbReference>
<dbReference type="GO" id="GO:0000917">
    <property type="term" value="P:division septum assembly"/>
    <property type="evidence" value="ECO:0007669"/>
    <property type="project" value="UniProtKB-KW"/>
</dbReference>
<protein>
    <recommendedName>
        <fullName evidence="6">Probable septum site-determining protein MinC</fullName>
    </recommendedName>
</protein>
<evidence type="ECO:0000256" key="3">
    <source>
        <dbReference type="ARBA" id="ARBA00023210"/>
    </source>
</evidence>
<dbReference type="STRING" id="142842.SAMN02745118_02234"/>
<dbReference type="Pfam" id="PF22642">
    <property type="entry name" value="MinC_N_1"/>
    <property type="match status" value="1"/>
</dbReference>
<evidence type="ECO:0000256" key="2">
    <source>
        <dbReference type="ARBA" id="ARBA00022618"/>
    </source>
</evidence>
<dbReference type="RefSeq" id="WP_078810677.1">
    <property type="nucleotide sequence ID" value="NZ_FUWM01000020.1"/>
</dbReference>
<evidence type="ECO:0000313" key="9">
    <source>
        <dbReference type="EMBL" id="SJZ92921.1"/>
    </source>
</evidence>
<evidence type="ECO:0000256" key="6">
    <source>
        <dbReference type="HAMAP-Rule" id="MF_00267"/>
    </source>
</evidence>
<keyword evidence="2 6" id="KW-0132">Cell division</keyword>
<dbReference type="Gene3D" id="2.160.20.70">
    <property type="match status" value="1"/>
</dbReference>
<dbReference type="PANTHER" id="PTHR34108">
    <property type="entry name" value="SEPTUM SITE-DETERMINING PROTEIN MINC"/>
    <property type="match status" value="1"/>
</dbReference>
<gene>
    <name evidence="6" type="primary">minC</name>
    <name evidence="9" type="ORF">SAMN02745118_02234</name>
</gene>
<dbReference type="InterPro" id="IPR016098">
    <property type="entry name" value="CAP/MinC_C"/>
</dbReference>
<feature type="domain" description="Septum site-determining protein MinC N-terminal" evidence="8">
    <location>
        <begin position="11"/>
        <end position="80"/>
    </location>
</feature>
<comment type="subunit">
    <text evidence="5 6">Interacts with MinD and FtsZ.</text>
</comment>
<evidence type="ECO:0000313" key="10">
    <source>
        <dbReference type="Proteomes" id="UP000190625"/>
    </source>
</evidence>
<sequence length="208" mass="23162">MQKDRILFKWDKGSLVIVLDEDVEFDYLIKDLKEKASKAENFFIDAKIKLDIGKRELSSKQKERLIKLFTSLPGLSVIEIVKNSLPDNPKDHKNEDEPEISTLWLDKTLRSGQSIEYDGNIIIQGDVNPGAEVVAKGDIMVMGTFRGVGHAGATGKEDATIAAFRLQPTQLRIGNKICRSPDGEIKHPNKPEIALIEGGDILIKVLKN</sequence>
<dbReference type="SUPFAM" id="SSF63848">
    <property type="entry name" value="Cell-division inhibitor MinC, C-terminal domain"/>
    <property type="match status" value="1"/>
</dbReference>
<dbReference type="OrthoDB" id="9790810at2"/>
<reference evidence="10" key="1">
    <citation type="submission" date="2017-02" db="EMBL/GenBank/DDBJ databases">
        <authorList>
            <person name="Varghese N."/>
            <person name="Submissions S."/>
        </authorList>
    </citation>
    <scope>NUCLEOTIDE SEQUENCE [LARGE SCALE GENOMIC DNA]</scope>
    <source>
        <strain evidence="10">ATCC BAA-73</strain>
    </source>
</reference>
<dbReference type="InterPro" id="IPR005526">
    <property type="entry name" value="Septum_form_inhib_MinC_C"/>
</dbReference>
<evidence type="ECO:0000259" key="8">
    <source>
        <dbReference type="Pfam" id="PF22642"/>
    </source>
</evidence>